<sequence>MKRIALPVLAALTLTACATSPLGRSQFLLMPADQMNEMGMAAYDQMKTEQKISTNSKQKRYVQCVADAVTAESGSDQQWEVTLFDDPAANAFALPGGKIGVYTGLLKVAKTQDQLAAVLGHEVGHVLAQHSNERMSIQYATDTGTQLLAALAGDSGGAAQQGLMAALGLGTQVGVTLPFSRKHESEADIIGLRMMARAGFDPRQSVELWKNMAAASNGSPPELLSTHPSSGTRIEDLEASMPDALPLYQQARAAGKRPNCG</sequence>
<accession>A0ABQ6Y9G5</accession>
<dbReference type="Pfam" id="PF01435">
    <property type="entry name" value="Peptidase_M48"/>
    <property type="match status" value="1"/>
</dbReference>
<dbReference type="Proteomes" id="UP000771797">
    <property type="component" value="Unassembled WGS sequence"/>
</dbReference>
<feature type="chain" id="PRO_5046815204" description="Peptidase M48 domain-containing protein" evidence="7">
    <location>
        <begin position="19"/>
        <end position="261"/>
    </location>
</feature>
<keyword evidence="5 6" id="KW-0482">Metalloprotease</keyword>
<evidence type="ECO:0000313" key="9">
    <source>
        <dbReference type="EMBL" id="KAF0806343.1"/>
    </source>
</evidence>
<keyword evidence="10" id="KW-1185">Reference proteome</keyword>
<dbReference type="PANTHER" id="PTHR22726:SF24">
    <property type="entry name" value="M48 FAMILY METALLOPEPTIDASE"/>
    <property type="match status" value="1"/>
</dbReference>
<keyword evidence="7" id="KW-0732">Signal</keyword>
<protein>
    <recommendedName>
        <fullName evidence="8">Peptidase M48 domain-containing protein</fullName>
    </recommendedName>
</protein>
<dbReference type="PANTHER" id="PTHR22726">
    <property type="entry name" value="METALLOENDOPEPTIDASE OMA1"/>
    <property type="match status" value="1"/>
</dbReference>
<evidence type="ECO:0000256" key="5">
    <source>
        <dbReference type="ARBA" id="ARBA00023049"/>
    </source>
</evidence>
<feature type="domain" description="Peptidase M48" evidence="8">
    <location>
        <begin position="57"/>
        <end position="239"/>
    </location>
</feature>
<comment type="cofactor">
    <cofactor evidence="6">
        <name>Zn(2+)</name>
        <dbReference type="ChEBI" id="CHEBI:29105"/>
    </cofactor>
    <text evidence="6">Binds 1 zinc ion per subunit.</text>
</comment>
<organism evidence="9 10">
    <name type="scientific">Alcanivorax xiamenensis</name>
    <dbReference type="NCBI Taxonomy" id="1177156"/>
    <lineage>
        <taxon>Bacteria</taxon>
        <taxon>Pseudomonadati</taxon>
        <taxon>Pseudomonadota</taxon>
        <taxon>Gammaproteobacteria</taxon>
        <taxon>Oceanospirillales</taxon>
        <taxon>Alcanivoracaceae</taxon>
        <taxon>Alcanivorax</taxon>
    </lineage>
</organism>
<dbReference type="InterPro" id="IPR001915">
    <property type="entry name" value="Peptidase_M48"/>
</dbReference>
<dbReference type="Gene3D" id="3.30.2010.10">
    <property type="entry name" value="Metalloproteases ('zincins'), catalytic domain"/>
    <property type="match status" value="1"/>
</dbReference>
<evidence type="ECO:0000256" key="2">
    <source>
        <dbReference type="ARBA" id="ARBA00022723"/>
    </source>
</evidence>
<keyword evidence="3 6" id="KW-0378">Hydrolase</keyword>
<evidence type="ECO:0000256" key="3">
    <source>
        <dbReference type="ARBA" id="ARBA00022801"/>
    </source>
</evidence>
<keyword evidence="4 6" id="KW-0862">Zinc</keyword>
<evidence type="ECO:0000259" key="8">
    <source>
        <dbReference type="Pfam" id="PF01435"/>
    </source>
</evidence>
<reference evidence="9 10" key="1">
    <citation type="submission" date="2012-09" db="EMBL/GenBank/DDBJ databases">
        <title>Genome Sequence of alkane-degrading Bacterium Alcanivorax sp. 6-D-6.</title>
        <authorList>
            <person name="Lai Q."/>
            <person name="Shao Z."/>
        </authorList>
    </citation>
    <scope>NUCLEOTIDE SEQUENCE [LARGE SCALE GENOMIC DNA]</scope>
    <source>
        <strain evidence="9 10">6-D-6</strain>
    </source>
</reference>
<evidence type="ECO:0000313" key="10">
    <source>
        <dbReference type="Proteomes" id="UP000771797"/>
    </source>
</evidence>
<dbReference type="InterPro" id="IPR051156">
    <property type="entry name" value="Mito/Outer_Membr_Metalloprot"/>
</dbReference>
<comment type="similarity">
    <text evidence="6">Belongs to the peptidase M48 family.</text>
</comment>
<name>A0ABQ6Y9G5_9GAMM</name>
<evidence type="ECO:0000256" key="6">
    <source>
        <dbReference type="RuleBase" id="RU003983"/>
    </source>
</evidence>
<evidence type="ECO:0000256" key="7">
    <source>
        <dbReference type="SAM" id="SignalP"/>
    </source>
</evidence>
<keyword evidence="2" id="KW-0479">Metal-binding</keyword>
<proteinExistence type="inferred from homology"/>
<keyword evidence="1 6" id="KW-0645">Protease</keyword>
<gene>
    <name evidence="9" type="ORF">A6D6_01678</name>
</gene>
<dbReference type="CDD" id="cd07331">
    <property type="entry name" value="M48C_Oma1_like"/>
    <property type="match status" value="1"/>
</dbReference>
<evidence type="ECO:0000256" key="4">
    <source>
        <dbReference type="ARBA" id="ARBA00022833"/>
    </source>
</evidence>
<dbReference type="EMBL" id="AQPF01000009">
    <property type="protein sequence ID" value="KAF0806343.1"/>
    <property type="molecule type" value="Genomic_DNA"/>
</dbReference>
<feature type="signal peptide" evidence="7">
    <location>
        <begin position="1"/>
        <end position="18"/>
    </location>
</feature>
<dbReference type="PROSITE" id="PS51257">
    <property type="entry name" value="PROKAR_LIPOPROTEIN"/>
    <property type="match status" value="1"/>
</dbReference>
<comment type="caution">
    <text evidence="9">The sequence shown here is derived from an EMBL/GenBank/DDBJ whole genome shotgun (WGS) entry which is preliminary data.</text>
</comment>
<dbReference type="RefSeq" id="WP_159660474.1">
    <property type="nucleotide sequence ID" value="NZ_AQPF01000009.1"/>
</dbReference>
<evidence type="ECO:0000256" key="1">
    <source>
        <dbReference type="ARBA" id="ARBA00022670"/>
    </source>
</evidence>